<organism evidence="9 10">
    <name type="scientific">Streptococcus gallolyticus</name>
    <dbReference type="NCBI Taxonomy" id="315405"/>
    <lineage>
        <taxon>Bacteria</taxon>
        <taxon>Bacillati</taxon>
        <taxon>Bacillota</taxon>
        <taxon>Bacilli</taxon>
        <taxon>Lactobacillales</taxon>
        <taxon>Streptococcaceae</taxon>
        <taxon>Streptococcus</taxon>
    </lineage>
</organism>
<dbReference type="SUPFAM" id="SSF161098">
    <property type="entry name" value="MetI-like"/>
    <property type="match status" value="1"/>
</dbReference>
<feature type="transmembrane region" description="Helical" evidence="7">
    <location>
        <begin position="68"/>
        <end position="94"/>
    </location>
</feature>
<evidence type="ECO:0000256" key="2">
    <source>
        <dbReference type="ARBA" id="ARBA00022448"/>
    </source>
</evidence>
<keyword evidence="4 7" id="KW-0812">Transmembrane</keyword>
<comment type="subcellular location">
    <subcellularLocation>
        <location evidence="1 7">Cell membrane</location>
        <topology evidence="1 7">Multi-pass membrane protein</topology>
    </subcellularLocation>
</comment>
<dbReference type="GO" id="GO:0055085">
    <property type="term" value="P:transmembrane transport"/>
    <property type="evidence" value="ECO:0007669"/>
    <property type="project" value="InterPro"/>
</dbReference>
<evidence type="ECO:0000313" key="9">
    <source>
        <dbReference type="EMBL" id="CDO17473.1"/>
    </source>
</evidence>
<accession>A0A060RK30</accession>
<dbReference type="InterPro" id="IPR000515">
    <property type="entry name" value="MetI-like"/>
</dbReference>
<keyword evidence="3" id="KW-1003">Cell membrane</keyword>
<evidence type="ECO:0000256" key="5">
    <source>
        <dbReference type="ARBA" id="ARBA00022989"/>
    </source>
</evidence>
<feature type="transmembrane region" description="Helical" evidence="7">
    <location>
        <begin position="246"/>
        <end position="263"/>
    </location>
</feature>
<reference evidence="9 10" key="2">
    <citation type="submission" date="2014-05" db="EMBL/GenBank/DDBJ databases">
        <title>Genome sequence of Streptococcus gallolyticus.</title>
        <authorList>
            <person name="Del Campo R."/>
        </authorList>
    </citation>
    <scope>NUCLEOTIDE SEQUENCE [LARGE SCALE GENOMIC DNA]</scope>
    <source>
        <strain evidence="9 10">LMG17956</strain>
    </source>
</reference>
<feature type="transmembrane region" description="Helical" evidence="7">
    <location>
        <begin position="138"/>
        <end position="160"/>
    </location>
</feature>
<keyword evidence="6 7" id="KW-0472">Membrane</keyword>
<dbReference type="EMBL" id="CCBC010000130">
    <property type="protein sequence ID" value="CDO17473.1"/>
    <property type="molecule type" value="Genomic_DNA"/>
</dbReference>
<dbReference type="InterPro" id="IPR050901">
    <property type="entry name" value="BP-dep_ABC_trans_perm"/>
</dbReference>
<proteinExistence type="inferred from homology"/>
<dbReference type="AlphaFoldDB" id="A0A060RK30"/>
<keyword evidence="2 7" id="KW-0813">Transport</keyword>
<gene>
    <name evidence="9" type="ORF">BN963_SGAL_00666</name>
</gene>
<dbReference type="PANTHER" id="PTHR32243">
    <property type="entry name" value="MALTOSE TRANSPORT SYSTEM PERMEASE-RELATED"/>
    <property type="match status" value="1"/>
</dbReference>
<evidence type="ECO:0000256" key="4">
    <source>
        <dbReference type="ARBA" id="ARBA00022692"/>
    </source>
</evidence>
<evidence type="ECO:0000256" key="3">
    <source>
        <dbReference type="ARBA" id="ARBA00022475"/>
    </source>
</evidence>
<comment type="caution">
    <text evidence="9">The sequence shown here is derived from an EMBL/GenBank/DDBJ whole genome shotgun (WGS) entry which is preliminary data.</text>
</comment>
<feature type="transmembrane region" description="Helical" evidence="7">
    <location>
        <begin position="12"/>
        <end position="35"/>
    </location>
</feature>
<reference evidence="9 10" key="1">
    <citation type="submission" date="2014-02" db="EMBL/GenBank/DDBJ databases">
        <authorList>
            <person name="Manrique M."/>
        </authorList>
    </citation>
    <scope>NUCLEOTIDE SEQUENCE [LARGE SCALE GENOMIC DNA]</scope>
    <source>
        <strain evidence="9 10">LMG17956</strain>
    </source>
</reference>
<protein>
    <submittedName>
        <fullName evidence="9">Putative multiple sugar-binding ABC transporter, permease protein (MsmG)</fullName>
    </submittedName>
</protein>
<evidence type="ECO:0000259" key="8">
    <source>
        <dbReference type="PROSITE" id="PS50928"/>
    </source>
</evidence>
<dbReference type="PROSITE" id="PS50928">
    <property type="entry name" value="ABC_TM1"/>
    <property type="match status" value="1"/>
</dbReference>
<feature type="domain" description="ABC transmembrane type-1" evidence="8">
    <location>
        <begin position="69"/>
        <end position="263"/>
    </location>
</feature>
<name>A0A060RK30_9STRE</name>
<evidence type="ECO:0000256" key="7">
    <source>
        <dbReference type="RuleBase" id="RU363032"/>
    </source>
</evidence>
<feature type="transmembrane region" description="Helical" evidence="7">
    <location>
        <begin position="106"/>
        <end position="126"/>
    </location>
</feature>
<dbReference type="PANTHER" id="PTHR32243:SF24">
    <property type="entry name" value="DIACETYLCHITOBIOSE UPTAKE SYSTEM PERMEASE PROTEIN NGCG"/>
    <property type="match status" value="1"/>
</dbReference>
<dbReference type="Pfam" id="PF00528">
    <property type="entry name" value="BPD_transp_1"/>
    <property type="match status" value="1"/>
</dbReference>
<dbReference type="CDD" id="cd06261">
    <property type="entry name" value="TM_PBP2"/>
    <property type="match status" value="1"/>
</dbReference>
<dbReference type="Proteomes" id="UP000027584">
    <property type="component" value="Unassembled WGS sequence"/>
</dbReference>
<evidence type="ECO:0000256" key="6">
    <source>
        <dbReference type="ARBA" id="ARBA00023136"/>
    </source>
</evidence>
<dbReference type="InterPro" id="IPR035906">
    <property type="entry name" value="MetI-like_sf"/>
</dbReference>
<dbReference type="GO" id="GO:0005886">
    <property type="term" value="C:plasma membrane"/>
    <property type="evidence" value="ECO:0007669"/>
    <property type="project" value="UniProtKB-SubCell"/>
</dbReference>
<comment type="similarity">
    <text evidence="7">Belongs to the binding-protein-dependent transport system permease family.</text>
</comment>
<evidence type="ECO:0000256" key="1">
    <source>
        <dbReference type="ARBA" id="ARBA00004651"/>
    </source>
</evidence>
<evidence type="ECO:0000313" key="10">
    <source>
        <dbReference type="Proteomes" id="UP000027584"/>
    </source>
</evidence>
<dbReference type="Gene3D" id="1.10.3720.10">
    <property type="entry name" value="MetI-like"/>
    <property type="match status" value="1"/>
</dbReference>
<sequence length="277" mass="31576">MKKEERYHTFWKYVLLVAGSILILIPLLATVFSSFKTTKDIMQHFFAFPNPVTLSNYTRLLADGIGHYFWNSTIITVVSVILVTLFIPAAAYSIARNMSKKRAFNIMYSLLILGIFVPFQVIMIPITVMMSRLGLTNIWGLIILYLTYAVPQTLFLYVGYIKLSVPESLDEAAEIDGADKFTTYRKVVFPMLKPMHATTLIINALWFWNDFMLPLLMLNKSSDSWSLPLFQYNYTGQYLSDYGPSFASYVVGIITITIVYLIFQKHIISGMSNGAVK</sequence>
<dbReference type="RefSeq" id="WP_039693304.1">
    <property type="nucleotide sequence ID" value="NZ_JBCOWE010000004.1"/>
</dbReference>
<keyword evidence="5 7" id="KW-1133">Transmembrane helix</keyword>